<dbReference type="InterPro" id="IPR006597">
    <property type="entry name" value="Sel1-like"/>
</dbReference>
<gene>
    <name evidence="2" type="ORF">LMG27198_22020</name>
</gene>
<dbReference type="PANTHER" id="PTHR11102:SF160">
    <property type="entry name" value="ERAD-ASSOCIATED E3 UBIQUITIN-PROTEIN LIGASE COMPONENT HRD3"/>
    <property type="match status" value="1"/>
</dbReference>
<name>A0A9W6GUP9_9HYPH</name>
<dbReference type="SUPFAM" id="SSF81901">
    <property type="entry name" value="HCP-like"/>
    <property type="match status" value="1"/>
</dbReference>
<sequence>MCRRLLCLAFILAALSGAARADDYVTATDAARRGDFAASFRLLKPLAEKGDARAQAELGSLYLMGKGAPADPREAVKWFRLAADHGNAAAQSNLGTMYLEGQVVQRDYKEAMKWSLLAAGQGVAAAQMNVASMFVEGSGVARDYREAAKWVRLAAEQGDPEAQLNLGTMYATGQGVDQDFLRGYMWTHLALEQPALGMSESEKKSVHELSAKTLKAEELPAAEAMVKKCRESKFKNCD</sequence>
<dbReference type="Gene3D" id="1.25.40.10">
    <property type="entry name" value="Tetratricopeptide repeat domain"/>
    <property type="match status" value="2"/>
</dbReference>
<dbReference type="EMBL" id="BSEC01000001">
    <property type="protein sequence ID" value="GLI93210.1"/>
    <property type="molecule type" value="Genomic_DNA"/>
</dbReference>
<organism evidence="2 3">
    <name type="scientific">Methylocystis echinoides</name>
    <dbReference type="NCBI Taxonomy" id="29468"/>
    <lineage>
        <taxon>Bacteria</taxon>
        <taxon>Pseudomonadati</taxon>
        <taxon>Pseudomonadota</taxon>
        <taxon>Alphaproteobacteria</taxon>
        <taxon>Hyphomicrobiales</taxon>
        <taxon>Methylocystaceae</taxon>
        <taxon>Methylocystis</taxon>
    </lineage>
</organism>
<dbReference type="InterPro" id="IPR011990">
    <property type="entry name" value="TPR-like_helical_dom_sf"/>
</dbReference>
<feature type="signal peptide" evidence="1">
    <location>
        <begin position="1"/>
        <end position="21"/>
    </location>
</feature>
<evidence type="ECO:0000313" key="2">
    <source>
        <dbReference type="EMBL" id="GLI93210.1"/>
    </source>
</evidence>
<reference evidence="2" key="1">
    <citation type="journal article" date="2023" name="Int. J. Syst. Evol. Microbiol.">
        <title>Methylocystis iwaonis sp. nov., a type II methane-oxidizing bacterium from surface soil of a rice paddy field in Japan, and emended description of the genus Methylocystis (ex Whittenbury et al. 1970) Bowman et al. 1993.</title>
        <authorList>
            <person name="Kaise H."/>
            <person name="Sawadogo J.B."/>
            <person name="Alam M.S."/>
            <person name="Ueno C."/>
            <person name="Dianou D."/>
            <person name="Shinjo R."/>
            <person name="Asakawa S."/>
        </authorList>
    </citation>
    <scope>NUCLEOTIDE SEQUENCE</scope>
    <source>
        <strain evidence="2">LMG27198</strain>
    </source>
</reference>
<keyword evidence="1" id="KW-0732">Signal</keyword>
<dbReference type="RefSeq" id="WP_281802881.1">
    <property type="nucleotide sequence ID" value="NZ_BSEC01000001.1"/>
</dbReference>
<keyword evidence="3" id="KW-1185">Reference proteome</keyword>
<evidence type="ECO:0008006" key="4">
    <source>
        <dbReference type="Google" id="ProtNLM"/>
    </source>
</evidence>
<proteinExistence type="predicted"/>
<evidence type="ECO:0000256" key="1">
    <source>
        <dbReference type="SAM" id="SignalP"/>
    </source>
</evidence>
<evidence type="ECO:0000313" key="3">
    <source>
        <dbReference type="Proteomes" id="UP001144323"/>
    </source>
</evidence>
<dbReference type="Proteomes" id="UP001144323">
    <property type="component" value="Unassembled WGS sequence"/>
</dbReference>
<feature type="chain" id="PRO_5040882448" description="Sel1 repeat family protein" evidence="1">
    <location>
        <begin position="22"/>
        <end position="238"/>
    </location>
</feature>
<dbReference type="Pfam" id="PF08238">
    <property type="entry name" value="Sel1"/>
    <property type="match status" value="4"/>
</dbReference>
<dbReference type="PANTHER" id="PTHR11102">
    <property type="entry name" value="SEL-1-LIKE PROTEIN"/>
    <property type="match status" value="1"/>
</dbReference>
<dbReference type="InterPro" id="IPR050767">
    <property type="entry name" value="Sel1_AlgK"/>
</dbReference>
<accession>A0A9W6GUP9</accession>
<dbReference type="SMART" id="SM00671">
    <property type="entry name" value="SEL1"/>
    <property type="match status" value="4"/>
</dbReference>
<protein>
    <recommendedName>
        <fullName evidence="4">Sel1 repeat family protein</fullName>
    </recommendedName>
</protein>
<dbReference type="AlphaFoldDB" id="A0A9W6GUP9"/>
<comment type="caution">
    <text evidence="2">The sequence shown here is derived from an EMBL/GenBank/DDBJ whole genome shotgun (WGS) entry which is preliminary data.</text>
</comment>